<dbReference type="EMBL" id="CAUYUJ010004402">
    <property type="protein sequence ID" value="CAK0809393.1"/>
    <property type="molecule type" value="Genomic_DNA"/>
</dbReference>
<protein>
    <recommendedName>
        <fullName evidence="5">Major facilitator superfamily (MFS) profile domain-containing protein</fullName>
    </recommendedName>
</protein>
<keyword evidence="4" id="KW-1185">Reference proteome</keyword>
<feature type="transmembrane region" description="Helical" evidence="2">
    <location>
        <begin position="273"/>
        <end position="292"/>
    </location>
</feature>
<accession>A0ABN9QZZ3</accession>
<feature type="transmembrane region" description="Helical" evidence="2">
    <location>
        <begin position="356"/>
        <end position="380"/>
    </location>
</feature>
<proteinExistence type="predicted"/>
<dbReference type="Gene3D" id="1.20.1250.20">
    <property type="entry name" value="MFS general substrate transporter like domains"/>
    <property type="match status" value="1"/>
</dbReference>
<dbReference type="InterPro" id="IPR036259">
    <property type="entry name" value="MFS_trans_sf"/>
</dbReference>
<feature type="transmembrane region" description="Helical" evidence="2">
    <location>
        <begin position="514"/>
        <end position="537"/>
    </location>
</feature>
<dbReference type="PANTHER" id="PTHR23528:SF1">
    <property type="entry name" value="MAJOR FACILITATOR SUPERFAMILY (MFS) PROFILE DOMAIN-CONTAINING PROTEIN"/>
    <property type="match status" value="1"/>
</dbReference>
<gene>
    <name evidence="3" type="ORF">PCOR1329_LOCUS14661</name>
</gene>
<keyword evidence="2" id="KW-1133">Transmembrane helix</keyword>
<reference evidence="3" key="1">
    <citation type="submission" date="2023-10" db="EMBL/GenBank/DDBJ databases">
        <authorList>
            <person name="Chen Y."/>
            <person name="Shah S."/>
            <person name="Dougan E. K."/>
            <person name="Thang M."/>
            <person name="Chan C."/>
        </authorList>
    </citation>
    <scope>NUCLEOTIDE SEQUENCE [LARGE SCALE GENOMIC DNA]</scope>
</reference>
<evidence type="ECO:0000256" key="1">
    <source>
        <dbReference type="SAM" id="MobiDB-lite"/>
    </source>
</evidence>
<feature type="compositionally biased region" description="Basic and acidic residues" evidence="1">
    <location>
        <begin position="602"/>
        <end position="611"/>
    </location>
</feature>
<feature type="transmembrane region" description="Helical" evidence="2">
    <location>
        <begin position="299"/>
        <end position="319"/>
    </location>
</feature>
<keyword evidence="2" id="KW-0812">Transmembrane</keyword>
<feature type="transmembrane region" description="Helical" evidence="2">
    <location>
        <begin position="56"/>
        <end position="76"/>
    </location>
</feature>
<dbReference type="InterPro" id="IPR011701">
    <property type="entry name" value="MFS"/>
</dbReference>
<feature type="transmembrane region" description="Helical" evidence="2">
    <location>
        <begin position="208"/>
        <end position="228"/>
    </location>
</feature>
<dbReference type="Pfam" id="PF07690">
    <property type="entry name" value="MFS_1"/>
    <property type="match status" value="1"/>
</dbReference>
<feature type="region of interest" description="Disordered" evidence="1">
    <location>
        <begin position="592"/>
        <end position="624"/>
    </location>
</feature>
<evidence type="ECO:0008006" key="5">
    <source>
        <dbReference type="Google" id="ProtNLM"/>
    </source>
</evidence>
<organism evidence="3 4">
    <name type="scientific">Prorocentrum cordatum</name>
    <dbReference type="NCBI Taxonomy" id="2364126"/>
    <lineage>
        <taxon>Eukaryota</taxon>
        <taxon>Sar</taxon>
        <taxon>Alveolata</taxon>
        <taxon>Dinophyceae</taxon>
        <taxon>Prorocentrales</taxon>
        <taxon>Prorocentraceae</taxon>
        <taxon>Prorocentrum</taxon>
    </lineage>
</organism>
<evidence type="ECO:0000313" key="4">
    <source>
        <dbReference type="Proteomes" id="UP001189429"/>
    </source>
</evidence>
<evidence type="ECO:0000256" key="2">
    <source>
        <dbReference type="SAM" id="Phobius"/>
    </source>
</evidence>
<feature type="transmembrane region" description="Helical" evidence="2">
    <location>
        <begin position="442"/>
        <end position="464"/>
    </location>
</feature>
<sequence>MGRARFRGGPRGQRLVAAAGLLQAPAVRLSLGGGACGAGRTGEVDCASSGRGSLPATAGNIASAVLAGSLVLFVLASTGDFKQFSQMLTGEHGRAAPRKGCAHLVHCGFAAGPPDASGGGARGARRPPARPIAAIMGLTVYRFYTGFLSATWLPYLLAMEGVDLWGENQALFMGIIKLLYGASILLNPLFGLLGDKAATMSHGLGRRIFVRAGILLAALGIFTCYFAASRGLFRVFLLGILAWRLGEGLCDVTTEAICPEMLPPEQFQLSSSIRAAMFLVGGFVGYVAVLVTAHLHYSWLYFGYMLMMLLCGLPALALMPDGGEVARPTRLSQAQRPLLASAMDAYLKPAQYAGGFPAACLSIFLFSCGSAPMFFLLLMLRDLVGIKDSVEMQMQFSLVSIDFFLSAAAASALNVMLAPGRGHSEDASEGQLLLATEVRRRSFQMTAASVFAFALVVALIPFLVLLETVEARRGAFYVLSALMGATFGSVYSRFQDCNWQLLPSDVETATAMGFSTMCKLLGAGLGNFVAGLVLDLCQSREMRRHAHADHAAVAYGPGGYAILCTACSALVFAAGVLVLTIPGRVAAEARGPRRARSCPRAEPARVGERRAARGRRRSSRGEASWLAQRPARECSKSLSCGLRDGSRTPCATRVQPCGAPAAVAGAAQDCGECGRQRAFGAAGLSPALLRHRLVLLPSALCLACLRCPISTS</sequence>
<dbReference type="CDD" id="cd06174">
    <property type="entry name" value="MFS"/>
    <property type="match status" value="1"/>
</dbReference>
<comment type="caution">
    <text evidence="3">The sequence shown here is derived from an EMBL/GenBank/DDBJ whole genome shotgun (WGS) entry which is preliminary data.</text>
</comment>
<name>A0ABN9QZZ3_9DINO</name>
<dbReference type="Proteomes" id="UP001189429">
    <property type="component" value="Unassembled WGS sequence"/>
</dbReference>
<dbReference type="PANTHER" id="PTHR23528">
    <property type="match status" value="1"/>
</dbReference>
<dbReference type="SUPFAM" id="SSF103473">
    <property type="entry name" value="MFS general substrate transporter"/>
    <property type="match status" value="1"/>
</dbReference>
<feature type="transmembrane region" description="Helical" evidence="2">
    <location>
        <begin position="476"/>
        <end position="494"/>
    </location>
</feature>
<feature type="transmembrane region" description="Helical" evidence="2">
    <location>
        <begin position="169"/>
        <end position="187"/>
    </location>
</feature>
<feature type="transmembrane region" description="Helical" evidence="2">
    <location>
        <begin position="558"/>
        <end position="581"/>
    </location>
</feature>
<feature type="transmembrane region" description="Helical" evidence="2">
    <location>
        <begin position="132"/>
        <end position="157"/>
    </location>
</feature>
<evidence type="ECO:0000313" key="3">
    <source>
        <dbReference type="EMBL" id="CAK0809393.1"/>
    </source>
</evidence>
<keyword evidence="2" id="KW-0472">Membrane</keyword>
<feature type="transmembrane region" description="Helical" evidence="2">
    <location>
        <begin position="401"/>
        <end position="422"/>
    </location>
</feature>